<gene>
    <name evidence="5" type="ORF">ABZV61_38755</name>
</gene>
<dbReference type="PANTHER" id="PTHR43156">
    <property type="entry name" value="STAGE II SPORULATION PROTEIN E-RELATED"/>
    <property type="match status" value="1"/>
</dbReference>
<dbReference type="SUPFAM" id="SSF81606">
    <property type="entry name" value="PP2C-like"/>
    <property type="match status" value="1"/>
</dbReference>
<comment type="caution">
    <text evidence="5">The sequence shown here is derived from an EMBL/GenBank/DDBJ whole genome shotgun (WGS) entry which is preliminary data.</text>
</comment>
<keyword evidence="3" id="KW-1133">Transmembrane helix</keyword>
<accession>A0ABV2UL20</accession>
<evidence type="ECO:0000256" key="1">
    <source>
        <dbReference type="ARBA" id="ARBA00022801"/>
    </source>
</evidence>
<dbReference type="Gene3D" id="3.60.40.10">
    <property type="entry name" value="PPM-type phosphatase domain"/>
    <property type="match status" value="1"/>
</dbReference>
<dbReference type="PANTHER" id="PTHR43156:SF2">
    <property type="entry name" value="STAGE II SPORULATION PROTEIN E"/>
    <property type="match status" value="1"/>
</dbReference>
<evidence type="ECO:0000313" key="5">
    <source>
        <dbReference type="EMBL" id="MET8438551.1"/>
    </source>
</evidence>
<protein>
    <submittedName>
        <fullName evidence="5">PP2C family protein-serine/threonine phosphatase</fullName>
        <ecNumber evidence="5">3.1.3.16</ecNumber>
    </submittedName>
</protein>
<dbReference type="RefSeq" id="WP_356712940.1">
    <property type="nucleotide sequence ID" value="NZ_JBEXIP010000062.1"/>
</dbReference>
<evidence type="ECO:0000259" key="4">
    <source>
        <dbReference type="SMART" id="SM00331"/>
    </source>
</evidence>
<sequence>MRVARLLPVFLILGGMAANLFAPEPYVGLPLLAAAPLMGCVVMRTRTSVGVAAAACLASVAIDLRIGRPLPATLVDLGVVGLIGLIGLWVNHLMSRQRGHLTVARDIAEATQRAVLPPPPERLGSFTVAARYEPAQAEARIGGDLYAVQETPFGLRAIVGDVVGKGMGAVPAVSAVLGTFREAAESAPDLGVLAQRLDHALERDCPAGEEDAQCYTTALLVEIPPGDGTLTLLSLGHPAPFLLHAGKVTQLEPTAPDPPLGTGLPEAGQGTSDTFPLPPDATVLMLTDGVLEARNRHGHFYDPTATLSRRTRAQPKDLVDALVRSVSRWTDGERQDDLVVLALSRTPAGQQKADQLAVRTQWTPAPPPLCAPNTSPALSPATYGNQQES</sequence>
<feature type="transmembrane region" description="Helical" evidence="3">
    <location>
        <begin position="72"/>
        <end position="90"/>
    </location>
</feature>
<dbReference type="Proteomes" id="UP001550044">
    <property type="component" value="Unassembled WGS sequence"/>
</dbReference>
<keyword evidence="1 5" id="KW-0378">Hydrolase</keyword>
<dbReference type="EC" id="3.1.3.16" evidence="5"/>
<dbReference type="GO" id="GO:0004722">
    <property type="term" value="F:protein serine/threonine phosphatase activity"/>
    <property type="evidence" value="ECO:0007669"/>
    <property type="project" value="UniProtKB-EC"/>
</dbReference>
<evidence type="ECO:0000313" key="6">
    <source>
        <dbReference type="Proteomes" id="UP001550044"/>
    </source>
</evidence>
<organism evidence="5 6">
    <name type="scientific">Streptomyces sp. 900116325</name>
    <dbReference type="NCBI Taxonomy" id="3154295"/>
    <lineage>
        <taxon>Bacteria</taxon>
        <taxon>Bacillati</taxon>
        <taxon>Actinomycetota</taxon>
        <taxon>Actinomycetes</taxon>
        <taxon>Kitasatosporales</taxon>
        <taxon>Streptomycetaceae</taxon>
        <taxon>Streptomyces</taxon>
    </lineage>
</organism>
<reference evidence="5 6" key="1">
    <citation type="submission" date="2024-06" db="EMBL/GenBank/DDBJ databases">
        <title>The Natural Products Discovery Center: Release of the First 8490 Sequenced Strains for Exploring Actinobacteria Biosynthetic Diversity.</title>
        <authorList>
            <person name="Kalkreuter E."/>
            <person name="Kautsar S.A."/>
            <person name="Yang D."/>
            <person name="Bader C.D."/>
            <person name="Teijaro C.N."/>
            <person name="Fluegel L."/>
            <person name="Davis C.M."/>
            <person name="Simpson J.R."/>
            <person name="Lauterbach L."/>
            <person name="Steele A.D."/>
            <person name="Gui C."/>
            <person name="Meng S."/>
            <person name="Li G."/>
            <person name="Viehrig K."/>
            <person name="Ye F."/>
            <person name="Su P."/>
            <person name="Kiefer A.F."/>
            <person name="Nichols A."/>
            <person name="Cepeda A.J."/>
            <person name="Yan W."/>
            <person name="Fan B."/>
            <person name="Jiang Y."/>
            <person name="Adhikari A."/>
            <person name="Zheng C.-J."/>
            <person name="Schuster L."/>
            <person name="Cowan T.M."/>
            <person name="Smanski M.J."/>
            <person name="Chevrette M.G."/>
            <person name="De Carvalho L.P.S."/>
            <person name="Shen B."/>
        </authorList>
    </citation>
    <scope>NUCLEOTIDE SEQUENCE [LARGE SCALE GENOMIC DNA]</scope>
    <source>
        <strain evidence="5 6">NPDC005137</strain>
    </source>
</reference>
<keyword evidence="3" id="KW-0812">Transmembrane</keyword>
<dbReference type="Pfam" id="PF07228">
    <property type="entry name" value="SpoIIE"/>
    <property type="match status" value="1"/>
</dbReference>
<evidence type="ECO:0000256" key="3">
    <source>
        <dbReference type="SAM" id="Phobius"/>
    </source>
</evidence>
<dbReference type="InterPro" id="IPR052016">
    <property type="entry name" value="Bact_Sigma-Reg"/>
</dbReference>
<feature type="domain" description="PPM-type phosphatase" evidence="4">
    <location>
        <begin position="126"/>
        <end position="345"/>
    </location>
</feature>
<dbReference type="InterPro" id="IPR001932">
    <property type="entry name" value="PPM-type_phosphatase-like_dom"/>
</dbReference>
<dbReference type="InterPro" id="IPR036457">
    <property type="entry name" value="PPM-type-like_dom_sf"/>
</dbReference>
<keyword evidence="6" id="KW-1185">Reference proteome</keyword>
<name>A0ABV2UL20_9ACTN</name>
<dbReference type="EMBL" id="JBEXIP010000062">
    <property type="protein sequence ID" value="MET8438551.1"/>
    <property type="molecule type" value="Genomic_DNA"/>
</dbReference>
<feature type="compositionally biased region" description="Polar residues" evidence="2">
    <location>
        <begin position="372"/>
        <end position="389"/>
    </location>
</feature>
<keyword evidence="3" id="KW-0472">Membrane</keyword>
<proteinExistence type="predicted"/>
<feature type="compositionally biased region" description="Polar residues" evidence="2">
    <location>
        <begin position="347"/>
        <end position="363"/>
    </location>
</feature>
<evidence type="ECO:0000256" key="2">
    <source>
        <dbReference type="SAM" id="MobiDB-lite"/>
    </source>
</evidence>
<feature type="region of interest" description="Disordered" evidence="2">
    <location>
        <begin position="347"/>
        <end position="389"/>
    </location>
</feature>
<dbReference type="SMART" id="SM00331">
    <property type="entry name" value="PP2C_SIG"/>
    <property type="match status" value="1"/>
</dbReference>